<protein>
    <submittedName>
        <fullName evidence="1">Uncharacterized protein</fullName>
    </submittedName>
</protein>
<sequence>MTGNIVDAGPRAAVAPEVTYTAIMPIIATTSTSGSNLVSRPAGVWRGNAGGASITNSPVGGSPAGRPRVACGVRMVSIDIWTHTEPLGFPLRTEILVRPDPCPVG</sequence>
<keyword evidence="2" id="KW-1185">Reference proteome</keyword>
<evidence type="ECO:0000313" key="2">
    <source>
        <dbReference type="Proteomes" id="UP000466683"/>
    </source>
</evidence>
<proteinExistence type="predicted"/>
<accession>A0ABM7J5D7</accession>
<organism evidence="1 2">
    <name type="scientific">Mycolicibacterium boenickei</name>
    <dbReference type="NCBI Taxonomy" id="146017"/>
    <lineage>
        <taxon>Bacteria</taxon>
        <taxon>Bacillati</taxon>
        <taxon>Actinomycetota</taxon>
        <taxon>Actinomycetes</taxon>
        <taxon>Mycobacteriales</taxon>
        <taxon>Mycobacteriaceae</taxon>
        <taxon>Mycolicibacterium</taxon>
    </lineage>
</organism>
<dbReference type="Proteomes" id="UP000466683">
    <property type="component" value="Chromosome"/>
</dbReference>
<reference evidence="1 2" key="1">
    <citation type="journal article" date="2019" name="Emerg. Microbes Infect.">
        <title>Comprehensive subspecies identification of 175 nontuberculous mycobacteria species based on 7547 genomic profiles.</title>
        <authorList>
            <person name="Matsumoto Y."/>
            <person name="Kinjo T."/>
            <person name="Motooka D."/>
            <person name="Nabeya D."/>
            <person name="Jung N."/>
            <person name="Uechi K."/>
            <person name="Horii T."/>
            <person name="Iida T."/>
            <person name="Fujita J."/>
            <person name="Nakamura S."/>
        </authorList>
    </citation>
    <scope>NUCLEOTIDE SEQUENCE [LARGE SCALE GENOMIC DNA]</scope>
    <source>
        <strain evidence="1 2">JCM 15653</strain>
    </source>
</reference>
<gene>
    <name evidence="1" type="ORF">MBOE_61000</name>
</gene>
<evidence type="ECO:0000313" key="1">
    <source>
        <dbReference type="EMBL" id="BBX94451.1"/>
    </source>
</evidence>
<dbReference type="EMBL" id="AP022579">
    <property type="protein sequence ID" value="BBX94451.1"/>
    <property type="molecule type" value="Genomic_DNA"/>
</dbReference>
<name>A0ABM7J5D7_9MYCO</name>